<dbReference type="RefSeq" id="WP_002492645.1">
    <property type="nucleotide sequence ID" value="NZ_AP021848.1"/>
</dbReference>
<dbReference type="NCBIfam" id="TIGR02705">
    <property type="entry name" value="nudix_YtkD"/>
    <property type="match status" value="1"/>
</dbReference>
<dbReference type="InterPro" id="IPR000086">
    <property type="entry name" value="NUDIX_hydrolase_dom"/>
</dbReference>
<dbReference type="AlphaFoldDB" id="A0A4V6MZA3"/>
<sequence>MQFLDKENRRVILTYKNDKDIANGNHVLAIPFYKQQLLFTQHKVRGIEFPGGKREEGETSMEAIKRELFEETGAQCQKLTYIAQYEVFTKDKTPFVKDVYTIEVSRIDKKNDYLETAGPILYQRLNDIPENKRSYLIQDAAIQQCLERVKLLGLYSL</sequence>
<dbReference type="Pfam" id="PF00293">
    <property type="entry name" value="NUDIX"/>
    <property type="match status" value="1"/>
</dbReference>
<accession>A0A4V6MZA3</accession>
<dbReference type="PROSITE" id="PS00893">
    <property type="entry name" value="NUDIX_BOX"/>
    <property type="match status" value="1"/>
</dbReference>
<dbReference type="SUPFAM" id="SSF55811">
    <property type="entry name" value="Nudix"/>
    <property type="match status" value="1"/>
</dbReference>
<proteinExistence type="predicted"/>
<dbReference type="GO" id="GO:0016787">
    <property type="term" value="F:hydrolase activity"/>
    <property type="evidence" value="ECO:0007669"/>
    <property type="project" value="UniProtKB-KW"/>
</dbReference>
<dbReference type="Gene3D" id="3.90.79.10">
    <property type="entry name" value="Nucleoside Triphosphate Pyrophosphohydrolase"/>
    <property type="match status" value="1"/>
</dbReference>
<reference evidence="3 4" key="1">
    <citation type="journal article" date="2019" name="Sci. Transl. Med.">
        <title>Quorum sensing between bacterial species on the skin protects against epidermal injury in atopic dermatitis.</title>
        <authorList>
            <person name="Williams M.R."/>
        </authorList>
    </citation>
    <scope>NUCLEOTIDE SEQUENCE [LARGE SCALE GENOMIC DNA]</scope>
    <source>
        <strain evidence="3 4">E7</strain>
    </source>
</reference>
<dbReference type="GeneID" id="58089442"/>
<evidence type="ECO:0000259" key="2">
    <source>
        <dbReference type="PROSITE" id="PS51462"/>
    </source>
</evidence>
<evidence type="ECO:0000313" key="3">
    <source>
        <dbReference type="EMBL" id="TBW71740.1"/>
    </source>
</evidence>
<dbReference type="PROSITE" id="PS51462">
    <property type="entry name" value="NUDIX"/>
    <property type="match status" value="1"/>
</dbReference>
<gene>
    <name evidence="3" type="primary">ytkD</name>
    <name evidence="3" type="ORF">EQ812_09680</name>
</gene>
<feature type="domain" description="Nudix hydrolase" evidence="2">
    <location>
        <begin position="22"/>
        <end position="145"/>
    </location>
</feature>
<dbReference type="Proteomes" id="UP000293637">
    <property type="component" value="Unassembled WGS sequence"/>
</dbReference>
<dbReference type="CDD" id="cd04665">
    <property type="entry name" value="NUDIX_RppH"/>
    <property type="match status" value="1"/>
</dbReference>
<keyword evidence="1" id="KW-0378">Hydrolase</keyword>
<dbReference type="InterPro" id="IPR014078">
    <property type="entry name" value="Nudix_YtkD"/>
</dbReference>
<organism evidence="3 4">
    <name type="scientific">Staphylococcus lugdunensis</name>
    <dbReference type="NCBI Taxonomy" id="28035"/>
    <lineage>
        <taxon>Bacteria</taxon>
        <taxon>Bacillati</taxon>
        <taxon>Bacillota</taxon>
        <taxon>Bacilli</taxon>
        <taxon>Bacillales</taxon>
        <taxon>Staphylococcaceae</taxon>
        <taxon>Staphylococcus</taxon>
    </lineage>
</organism>
<protein>
    <submittedName>
        <fullName evidence="3">Nucleoside triphosphatase YtkD</fullName>
    </submittedName>
</protein>
<name>A0A4V6MZA3_STALU</name>
<dbReference type="EMBL" id="SCHB01000006">
    <property type="protein sequence ID" value="TBW71740.1"/>
    <property type="molecule type" value="Genomic_DNA"/>
</dbReference>
<dbReference type="InterPro" id="IPR020084">
    <property type="entry name" value="NUDIX_hydrolase_CS"/>
</dbReference>
<evidence type="ECO:0000256" key="1">
    <source>
        <dbReference type="ARBA" id="ARBA00022801"/>
    </source>
</evidence>
<dbReference type="InterPro" id="IPR015797">
    <property type="entry name" value="NUDIX_hydrolase-like_dom_sf"/>
</dbReference>
<evidence type="ECO:0000313" key="4">
    <source>
        <dbReference type="Proteomes" id="UP000293637"/>
    </source>
</evidence>
<comment type="caution">
    <text evidence="3">The sequence shown here is derived from an EMBL/GenBank/DDBJ whole genome shotgun (WGS) entry which is preliminary data.</text>
</comment>